<dbReference type="Proteomes" id="UP001159641">
    <property type="component" value="Unassembled WGS sequence"/>
</dbReference>
<reference evidence="1 2" key="1">
    <citation type="submission" date="2022-11" db="EMBL/GenBank/DDBJ databases">
        <title>Whole genome sequence of Eschrichtius robustus ER-17-0199.</title>
        <authorList>
            <person name="Bruniche-Olsen A."/>
            <person name="Black A.N."/>
            <person name="Fields C.J."/>
            <person name="Walden K."/>
            <person name="Dewoody J.A."/>
        </authorList>
    </citation>
    <scope>NUCLEOTIDE SEQUENCE [LARGE SCALE GENOMIC DNA]</scope>
    <source>
        <strain evidence="1">ER-17-0199</strain>
        <tissue evidence="1">Blubber</tissue>
    </source>
</reference>
<evidence type="ECO:0000313" key="1">
    <source>
        <dbReference type="EMBL" id="KAJ8784893.1"/>
    </source>
</evidence>
<protein>
    <submittedName>
        <fullName evidence="1">Uncharacterized protein</fullName>
    </submittedName>
</protein>
<organism evidence="1 2">
    <name type="scientific">Eschrichtius robustus</name>
    <name type="common">California gray whale</name>
    <name type="synonym">Eschrichtius gibbosus</name>
    <dbReference type="NCBI Taxonomy" id="9764"/>
    <lineage>
        <taxon>Eukaryota</taxon>
        <taxon>Metazoa</taxon>
        <taxon>Chordata</taxon>
        <taxon>Craniata</taxon>
        <taxon>Vertebrata</taxon>
        <taxon>Euteleostomi</taxon>
        <taxon>Mammalia</taxon>
        <taxon>Eutheria</taxon>
        <taxon>Laurasiatheria</taxon>
        <taxon>Artiodactyla</taxon>
        <taxon>Whippomorpha</taxon>
        <taxon>Cetacea</taxon>
        <taxon>Mysticeti</taxon>
        <taxon>Eschrichtiidae</taxon>
        <taxon>Eschrichtius</taxon>
    </lineage>
</organism>
<accession>A0AB34GXP5</accession>
<dbReference type="AlphaFoldDB" id="A0AB34GXP5"/>
<dbReference type="EMBL" id="JAIQCJ010002030">
    <property type="protein sequence ID" value="KAJ8784893.1"/>
    <property type="molecule type" value="Genomic_DNA"/>
</dbReference>
<name>A0AB34GXP5_ESCRO</name>
<evidence type="ECO:0000313" key="2">
    <source>
        <dbReference type="Proteomes" id="UP001159641"/>
    </source>
</evidence>
<sequence length="152" mass="16865">MSWGLGWYPSISVTLDCGACRVQGKADYMKEDIKEKKGIREGHKVKFKVKETTMEAVFQHTPVLLCTPMRTCCHPAELSLCQSRTQMAGPAFPSRSQVKQDSLKMLCKADAGEVKVGGVPSTPSHRPLVLRGQVDTLPPQAKMMMTISWELK</sequence>
<keyword evidence="2" id="KW-1185">Reference proteome</keyword>
<gene>
    <name evidence="1" type="ORF">J1605_007779</name>
</gene>
<comment type="caution">
    <text evidence="1">The sequence shown here is derived from an EMBL/GenBank/DDBJ whole genome shotgun (WGS) entry which is preliminary data.</text>
</comment>
<proteinExistence type="predicted"/>